<dbReference type="EC" id="1.1.1.192" evidence="5"/>
<evidence type="ECO:0000313" key="6">
    <source>
        <dbReference type="Proteomes" id="UP000838672"/>
    </source>
</evidence>
<gene>
    <name evidence="5" type="primary">adh1</name>
    <name evidence="5" type="ORF">VST7929_01286</name>
</gene>
<comment type="similarity">
    <text evidence="1">Belongs to the iron-containing alcohol dehydrogenase family.</text>
</comment>
<feature type="domain" description="Fe-containing alcohol dehydrogenase-like C-terminal" evidence="4">
    <location>
        <begin position="185"/>
        <end position="379"/>
    </location>
</feature>
<dbReference type="CDD" id="cd08183">
    <property type="entry name" value="Fe-ADH-like"/>
    <property type="match status" value="1"/>
</dbReference>
<evidence type="ECO:0000259" key="3">
    <source>
        <dbReference type="Pfam" id="PF00465"/>
    </source>
</evidence>
<proteinExistence type="inferred from homology"/>
<evidence type="ECO:0000256" key="2">
    <source>
        <dbReference type="ARBA" id="ARBA00023002"/>
    </source>
</evidence>
<evidence type="ECO:0000259" key="4">
    <source>
        <dbReference type="Pfam" id="PF25137"/>
    </source>
</evidence>
<dbReference type="InterPro" id="IPR056798">
    <property type="entry name" value="ADH_Fe_C"/>
</dbReference>
<keyword evidence="2 5" id="KW-0560">Oxidoreductase</keyword>
<reference evidence="5" key="1">
    <citation type="submission" date="2021-11" db="EMBL/GenBank/DDBJ databases">
        <authorList>
            <person name="Rodrigo-Torres L."/>
            <person name="Arahal R. D."/>
            <person name="Lucena T."/>
        </authorList>
    </citation>
    <scope>NUCLEOTIDE SEQUENCE</scope>
    <source>
        <strain evidence="5">CECT 7929</strain>
    </source>
</reference>
<organism evidence="5 6">
    <name type="scientific">Vibrio stylophorae</name>
    <dbReference type="NCBI Taxonomy" id="659351"/>
    <lineage>
        <taxon>Bacteria</taxon>
        <taxon>Pseudomonadati</taxon>
        <taxon>Pseudomonadota</taxon>
        <taxon>Gammaproteobacteria</taxon>
        <taxon>Vibrionales</taxon>
        <taxon>Vibrionaceae</taxon>
        <taxon>Vibrio</taxon>
    </lineage>
</organism>
<comment type="caution">
    <text evidence="5">The sequence shown here is derived from an EMBL/GenBank/DDBJ whole genome shotgun (WGS) entry which is preliminary data.</text>
</comment>
<evidence type="ECO:0000256" key="1">
    <source>
        <dbReference type="ARBA" id="ARBA00007358"/>
    </source>
</evidence>
<dbReference type="RefSeq" id="WP_237465844.1">
    <property type="nucleotide sequence ID" value="NZ_CAKLDI010000001.1"/>
</dbReference>
<dbReference type="InterPro" id="IPR039697">
    <property type="entry name" value="Alcohol_dehydrogenase_Fe"/>
</dbReference>
<name>A0ABM8ZSY2_9VIBR</name>
<dbReference type="Gene3D" id="3.40.50.1970">
    <property type="match status" value="1"/>
</dbReference>
<dbReference type="GO" id="GO:0050060">
    <property type="term" value="F:long-chain-alcohol dehydrogenase activity"/>
    <property type="evidence" value="ECO:0007669"/>
    <property type="project" value="UniProtKB-EC"/>
</dbReference>
<dbReference type="PANTHER" id="PTHR11496:SF102">
    <property type="entry name" value="ALCOHOL DEHYDROGENASE 4"/>
    <property type="match status" value="1"/>
</dbReference>
<dbReference type="EMBL" id="CAKLDI010000001">
    <property type="protein sequence ID" value="CAH0533418.1"/>
    <property type="molecule type" value="Genomic_DNA"/>
</dbReference>
<dbReference type="Pfam" id="PF25137">
    <property type="entry name" value="ADH_Fe_C"/>
    <property type="match status" value="1"/>
</dbReference>
<dbReference type="SUPFAM" id="SSF56796">
    <property type="entry name" value="Dehydroquinate synthase-like"/>
    <property type="match status" value="1"/>
</dbReference>
<keyword evidence="6" id="KW-1185">Reference proteome</keyword>
<sequence length="399" mass="43165">MFQFSTANRILFGEGALERSLSLLNQYGYSALLVCGQDLSRSELLVHHFQQQNMRYQQVSVKGEPYIAMVEELAAEGRRFSPDMVIAMGGGSVIDTGKALAALIPNQGSVYDYIEVVGRALPLQNKPLPFIAIPTTAGTGAEVTPNAVLTSAQERIKTSMRSPQMLPDLAIVDPTYSAGASPELTARSGMDAFTHLMEAYVCNEPNPLSDMVCEEGLRRFVSAILPAVEEDDLRARSDLAFAAMLGGMARANAKLGAAHALGRALGGRLDIAHSSITAYIAPYVMQENILAATAAHRHDVLNRYRQLSCLLTGRHNAEIDDCVAWTRRLLTRLALPSISHSGLCETLFEEVAADAMRSNALKGNPLPLNQQRLVQILEKVCLSSDCGCQFTPLEGSESA</sequence>
<dbReference type="Gene3D" id="1.20.1090.10">
    <property type="entry name" value="Dehydroquinate synthase-like - alpha domain"/>
    <property type="match status" value="1"/>
</dbReference>
<evidence type="ECO:0000313" key="5">
    <source>
        <dbReference type="EMBL" id="CAH0533418.1"/>
    </source>
</evidence>
<dbReference type="Proteomes" id="UP000838672">
    <property type="component" value="Unassembled WGS sequence"/>
</dbReference>
<feature type="domain" description="Alcohol dehydrogenase iron-type/glycerol dehydrogenase GldA" evidence="3">
    <location>
        <begin position="8"/>
        <end position="174"/>
    </location>
</feature>
<dbReference type="InterPro" id="IPR001670">
    <property type="entry name" value="ADH_Fe/GldA"/>
</dbReference>
<dbReference type="PANTHER" id="PTHR11496">
    <property type="entry name" value="ALCOHOL DEHYDROGENASE"/>
    <property type="match status" value="1"/>
</dbReference>
<dbReference type="Pfam" id="PF00465">
    <property type="entry name" value="Fe-ADH"/>
    <property type="match status" value="1"/>
</dbReference>
<accession>A0ABM8ZSY2</accession>
<protein>
    <submittedName>
        <fullName evidence="5">Long-chain-alcohol dehydrogenase 1</fullName>
        <ecNumber evidence="5">1.1.1.192</ecNumber>
    </submittedName>
</protein>